<name>A0ABP0UGH4_9BRYO</name>
<accession>A0ABP0UGH4</accession>
<reference evidence="1" key="1">
    <citation type="submission" date="2024-02" db="EMBL/GenBank/DDBJ databases">
        <authorList>
            <consortium name="ELIXIR-Norway"/>
            <consortium name="Elixir Norway"/>
        </authorList>
    </citation>
    <scope>NUCLEOTIDE SEQUENCE</scope>
</reference>
<evidence type="ECO:0000313" key="2">
    <source>
        <dbReference type="Proteomes" id="UP001497512"/>
    </source>
</evidence>
<dbReference type="EMBL" id="OZ019895">
    <property type="protein sequence ID" value="CAK9218823.1"/>
    <property type="molecule type" value="Genomic_DNA"/>
</dbReference>
<protein>
    <submittedName>
        <fullName evidence="1">Uncharacterized protein</fullName>
    </submittedName>
</protein>
<keyword evidence="2" id="KW-1185">Reference proteome</keyword>
<sequence>MDPVKLFGNGLSLLRSSMTISLPHFRGIEGISLSHWRGTEGFELEDKPWDSALPPSMELDGQGNLLSEEQDSGPTKLLSKKLDDLVTYLHRVRSTLFEMWQKRRVEPKLANDAFWMIKYHIFMMTPNITFMTRRHSDFAINDTQMSDLQVKIRKILGFVLVVLFIYQYLMGFVERGQWNTYSSGAWEFRATYVCIELRLGSYPFQKFRVTPRKYSGVTMRTYDTKNGVIYKYEPWVRFKKDKFYFQGQTSALRAARICDVAKFCLKIKGRKGYNFAEEQYTYLSSVQEFLPQQSDNDIKRLVLEYAKPFLNEVEVSEVPIADQPPCVEPARFASVADGEDNTIQGLSAYVDMLQAILLDDTNEQTADMIEEPQSVSRNPDIAGPTLEKNVGEGQGVFASSVDPSLDQPRCTSKFTLMAPCNCIANISDVEVFQREKWQVAAFKFAASNMSRRCELEGCSEIMHDRICLQKSGNAQELFWSDDMWAAFNHLKKHGWKEVAF</sequence>
<evidence type="ECO:0000313" key="1">
    <source>
        <dbReference type="EMBL" id="CAK9218823.1"/>
    </source>
</evidence>
<gene>
    <name evidence="1" type="ORF">CSSPTR1EN2_LOCUS14177</name>
</gene>
<dbReference type="Proteomes" id="UP001497512">
    <property type="component" value="Chromosome 3"/>
</dbReference>
<proteinExistence type="predicted"/>
<organism evidence="1 2">
    <name type="scientific">Sphagnum troendelagicum</name>
    <dbReference type="NCBI Taxonomy" id="128251"/>
    <lineage>
        <taxon>Eukaryota</taxon>
        <taxon>Viridiplantae</taxon>
        <taxon>Streptophyta</taxon>
        <taxon>Embryophyta</taxon>
        <taxon>Bryophyta</taxon>
        <taxon>Sphagnophytina</taxon>
        <taxon>Sphagnopsida</taxon>
        <taxon>Sphagnales</taxon>
        <taxon>Sphagnaceae</taxon>
        <taxon>Sphagnum</taxon>
    </lineage>
</organism>